<organism evidence="1">
    <name type="scientific">Arundo donax</name>
    <name type="common">Giant reed</name>
    <name type="synonym">Donax arundinaceus</name>
    <dbReference type="NCBI Taxonomy" id="35708"/>
    <lineage>
        <taxon>Eukaryota</taxon>
        <taxon>Viridiplantae</taxon>
        <taxon>Streptophyta</taxon>
        <taxon>Embryophyta</taxon>
        <taxon>Tracheophyta</taxon>
        <taxon>Spermatophyta</taxon>
        <taxon>Magnoliopsida</taxon>
        <taxon>Liliopsida</taxon>
        <taxon>Poales</taxon>
        <taxon>Poaceae</taxon>
        <taxon>PACMAD clade</taxon>
        <taxon>Arundinoideae</taxon>
        <taxon>Arundineae</taxon>
        <taxon>Arundo</taxon>
    </lineage>
</organism>
<reference evidence="1" key="2">
    <citation type="journal article" date="2015" name="Data Brief">
        <title>Shoot transcriptome of the giant reed, Arundo donax.</title>
        <authorList>
            <person name="Barrero R.A."/>
            <person name="Guerrero F.D."/>
            <person name="Moolhuijzen P."/>
            <person name="Goolsby J.A."/>
            <person name="Tidwell J."/>
            <person name="Bellgard S.E."/>
            <person name="Bellgard M.I."/>
        </authorList>
    </citation>
    <scope>NUCLEOTIDE SEQUENCE</scope>
    <source>
        <tissue evidence="1">Shoot tissue taken approximately 20 cm above the soil surface</tissue>
    </source>
</reference>
<dbReference type="EMBL" id="GBRH01206326">
    <property type="protein sequence ID" value="JAD91569.1"/>
    <property type="molecule type" value="Transcribed_RNA"/>
</dbReference>
<accession>A0A0A9DSM6</accession>
<dbReference type="AlphaFoldDB" id="A0A0A9DSM6"/>
<reference evidence="1" key="1">
    <citation type="submission" date="2014-09" db="EMBL/GenBank/DDBJ databases">
        <authorList>
            <person name="Magalhaes I.L.F."/>
            <person name="Oliveira U."/>
            <person name="Santos F.R."/>
            <person name="Vidigal T.H.D.A."/>
            <person name="Brescovit A.D."/>
            <person name="Santos A.J."/>
        </authorList>
    </citation>
    <scope>NUCLEOTIDE SEQUENCE</scope>
    <source>
        <tissue evidence="1">Shoot tissue taken approximately 20 cm above the soil surface</tissue>
    </source>
</reference>
<evidence type="ECO:0000313" key="1">
    <source>
        <dbReference type="EMBL" id="JAD91569.1"/>
    </source>
</evidence>
<protein>
    <submittedName>
        <fullName evidence="1">Uncharacterized protein</fullName>
    </submittedName>
</protein>
<sequence length="57" mass="6423">MQMLQYCYSSKRKGGNTSWYLPIQLNVPLNCLTGSDNNMVHCCCHETFGDAMTTSQT</sequence>
<name>A0A0A9DSM6_ARUDO</name>
<proteinExistence type="predicted"/>